<dbReference type="Gene3D" id="3.30.2350.10">
    <property type="entry name" value="Pseudouridine synthase"/>
    <property type="match status" value="1"/>
</dbReference>
<evidence type="ECO:0000313" key="2">
    <source>
        <dbReference type="Proteomes" id="UP001291926"/>
    </source>
</evidence>
<name>A0ABR0CWE7_9LAMI</name>
<sequence length="135" mass="14728">MYAVLPSGPTLFRARVQSSIGSGLVSVNGHAISKIRARAKYLGFPLLGDDVYGGTKSMALSLLQSRNPSSSHGQLQQLVTRLHRPCLHALSLGYNHPFSQKPPPDFAEILDQLRNIGMNKIAGVKCEDMNTERTL</sequence>
<dbReference type="SUPFAM" id="SSF55120">
    <property type="entry name" value="Pseudouridine synthase"/>
    <property type="match status" value="1"/>
</dbReference>
<accession>A0ABR0CWE7</accession>
<keyword evidence="2" id="KW-1185">Reference proteome</keyword>
<organism evidence="1 2">
    <name type="scientific">Penstemon davidsonii</name>
    <dbReference type="NCBI Taxonomy" id="160366"/>
    <lineage>
        <taxon>Eukaryota</taxon>
        <taxon>Viridiplantae</taxon>
        <taxon>Streptophyta</taxon>
        <taxon>Embryophyta</taxon>
        <taxon>Tracheophyta</taxon>
        <taxon>Spermatophyta</taxon>
        <taxon>Magnoliopsida</taxon>
        <taxon>eudicotyledons</taxon>
        <taxon>Gunneridae</taxon>
        <taxon>Pentapetalae</taxon>
        <taxon>asterids</taxon>
        <taxon>lamiids</taxon>
        <taxon>Lamiales</taxon>
        <taxon>Plantaginaceae</taxon>
        <taxon>Cheloneae</taxon>
        <taxon>Penstemon</taxon>
    </lineage>
</organism>
<dbReference type="InterPro" id="IPR020103">
    <property type="entry name" value="PsdUridine_synth_cat_dom_sf"/>
</dbReference>
<reference evidence="1 2" key="1">
    <citation type="journal article" date="2023" name="bioRxiv">
        <title>Genome report: Whole genome sequence and annotation of Penstemon davidsonii.</title>
        <authorList>
            <person name="Ostevik K.L."/>
            <person name="Alabady M."/>
            <person name="Zhang M."/>
            <person name="Rausher M.D."/>
        </authorList>
    </citation>
    <scope>NUCLEOTIDE SEQUENCE [LARGE SCALE GENOMIC DNA]</scope>
    <source>
        <strain evidence="1">DNT005</strain>
        <tissue evidence="1">Whole leaf</tissue>
    </source>
</reference>
<comment type="caution">
    <text evidence="1">The sequence shown here is derived from an EMBL/GenBank/DDBJ whole genome shotgun (WGS) entry which is preliminary data.</text>
</comment>
<protein>
    <submittedName>
        <fullName evidence="1">Uncharacterized protein</fullName>
    </submittedName>
</protein>
<dbReference type="EMBL" id="JAYDYQ010002685">
    <property type="protein sequence ID" value="KAK4481380.1"/>
    <property type="molecule type" value="Genomic_DNA"/>
</dbReference>
<gene>
    <name evidence="1" type="ORF">RD792_012268</name>
</gene>
<evidence type="ECO:0000313" key="1">
    <source>
        <dbReference type="EMBL" id="KAK4481380.1"/>
    </source>
</evidence>
<dbReference type="Proteomes" id="UP001291926">
    <property type="component" value="Unassembled WGS sequence"/>
</dbReference>
<proteinExistence type="predicted"/>